<evidence type="ECO:0000313" key="2">
    <source>
        <dbReference type="Proteomes" id="UP001172721"/>
    </source>
</evidence>
<gene>
    <name evidence="1" type="ORF">QYB97_04890</name>
</gene>
<accession>A0ABT8HSP9</accession>
<name>A0ABT8HSP9_9BACL</name>
<dbReference type="EMBL" id="JAUHTR010000001">
    <property type="protein sequence ID" value="MDN4523797.1"/>
    <property type="molecule type" value="Genomic_DNA"/>
</dbReference>
<keyword evidence="2" id="KW-1185">Reference proteome</keyword>
<comment type="caution">
    <text evidence="1">The sequence shown here is derived from an EMBL/GenBank/DDBJ whole genome shotgun (WGS) entry which is preliminary data.</text>
</comment>
<proteinExistence type="predicted"/>
<protein>
    <submittedName>
        <fullName evidence="1">Uncharacterized protein</fullName>
    </submittedName>
</protein>
<organism evidence="1 2">
    <name type="scientific">Fictibacillus fluitans</name>
    <dbReference type="NCBI Taxonomy" id="3058422"/>
    <lineage>
        <taxon>Bacteria</taxon>
        <taxon>Bacillati</taxon>
        <taxon>Bacillota</taxon>
        <taxon>Bacilli</taxon>
        <taxon>Bacillales</taxon>
        <taxon>Fictibacillaceae</taxon>
        <taxon>Fictibacillus</taxon>
    </lineage>
</organism>
<sequence>MYQKGVSPIEPILELLCEMDVMLISLGLTLALLGISRHLIMQCPDTIKRSSQLRISDSSSALILQNTPSTVQNFCFMRNRIALRKYRKEAPDDNDSHSFLFFFTDEQTTRRKWNESKETTIRTHTRIKIFNCYFGNMGACRLQPSAG</sequence>
<evidence type="ECO:0000313" key="1">
    <source>
        <dbReference type="EMBL" id="MDN4523797.1"/>
    </source>
</evidence>
<dbReference type="Proteomes" id="UP001172721">
    <property type="component" value="Unassembled WGS sequence"/>
</dbReference>
<dbReference type="RefSeq" id="WP_301164806.1">
    <property type="nucleotide sequence ID" value="NZ_JAUHTR010000001.1"/>
</dbReference>
<reference evidence="1" key="1">
    <citation type="submission" date="2023-07" db="EMBL/GenBank/DDBJ databases">
        <title>Fictibacillus sp. isolated from freshwater pond.</title>
        <authorList>
            <person name="Kirdat K."/>
            <person name="Bhat A."/>
            <person name="Mourya A."/>
            <person name="Yadav A."/>
        </authorList>
    </citation>
    <scope>NUCLEOTIDE SEQUENCE</scope>
    <source>
        <strain evidence="1">NE201</strain>
    </source>
</reference>